<comment type="caution">
    <text evidence="1">The sequence shown here is derived from an EMBL/GenBank/DDBJ whole genome shotgun (WGS) entry which is preliminary data.</text>
</comment>
<organism evidence="1 2">
    <name type="scientific">Cetraspora pellucida</name>
    <dbReference type="NCBI Taxonomy" id="1433469"/>
    <lineage>
        <taxon>Eukaryota</taxon>
        <taxon>Fungi</taxon>
        <taxon>Fungi incertae sedis</taxon>
        <taxon>Mucoromycota</taxon>
        <taxon>Glomeromycotina</taxon>
        <taxon>Glomeromycetes</taxon>
        <taxon>Diversisporales</taxon>
        <taxon>Gigasporaceae</taxon>
        <taxon>Cetraspora</taxon>
    </lineage>
</organism>
<evidence type="ECO:0000313" key="2">
    <source>
        <dbReference type="Proteomes" id="UP000789759"/>
    </source>
</evidence>
<proteinExistence type="predicted"/>
<feature type="non-terminal residue" evidence="1">
    <location>
        <position position="42"/>
    </location>
</feature>
<keyword evidence="2" id="KW-1185">Reference proteome</keyword>
<accession>A0A9N9H5U8</accession>
<dbReference type="Proteomes" id="UP000789759">
    <property type="component" value="Unassembled WGS sequence"/>
</dbReference>
<dbReference type="AlphaFoldDB" id="A0A9N9H5U8"/>
<protein>
    <submittedName>
        <fullName evidence="1">145_t:CDS:1</fullName>
    </submittedName>
</protein>
<sequence>GNDVEDDNAEIEMDKGCYSGIEVVRDTQYWDTQIITLSTLGQ</sequence>
<evidence type="ECO:0000313" key="1">
    <source>
        <dbReference type="EMBL" id="CAG8660906.1"/>
    </source>
</evidence>
<dbReference type="EMBL" id="CAJVQA010007725">
    <property type="protein sequence ID" value="CAG8660906.1"/>
    <property type="molecule type" value="Genomic_DNA"/>
</dbReference>
<feature type="non-terminal residue" evidence="1">
    <location>
        <position position="1"/>
    </location>
</feature>
<gene>
    <name evidence="1" type="ORF">CPELLU_LOCUS9797</name>
</gene>
<reference evidence="1" key="1">
    <citation type="submission" date="2021-06" db="EMBL/GenBank/DDBJ databases">
        <authorList>
            <person name="Kallberg Y."/>
            <person name="Tangrot J."/>
            <person name="Rosling A."/>
        </authorList>
    </citation>
    <scope>NUCLEOTIDE SEQUENCE</scope>
    <source>
        <strain evidence="1">FL966</strain>
    </source>
</reference>
<name>A0A9N9H5U8_9GLOM</name>